<reference evidence="1 2" key="1">
    <citation type="submission" date="2019-07" db="EMBL/GenBank/DDBJ databases">
        <authorList>
            <person name="Jastrzebski P J."/>
            <person name="Paukszto L."/>
            <person name="Jastrzebski P J."/>
        </authorList>
    </citation>
    <scope>NUCLEOTIDE SEQUENCE [LARGE SCALE GENOMIC DNA]</scope>
    <source>
        <strain evidence="1 2">WMS-il1</strain>
    </source>
</reference>
<dbReference type="AlphaFoldDB" id="A0A564YLF0"/>
<name>A0A564YLF0_HYMDI</name>
<sequence>MKEKERQGLCRPGCIEVSSVQSLKGILGTGGLDNERCAWRAGVHPVSSVCVLEAIYNQHFGTG</sequence>
<proteinExistence type="predicted"/>
<dbReference type="Proteomes" id="UP000321570">
    <property type="component" value="Unassembled WGS sequence"/>
</dbReference>
<accession>A0A564YLF0</accession>
<evidence type="ECO:0000313" key="2">
    <source>
        <dbReference type="Proteomes" id="UP000321570"/>
    </source>
</evidence>
<keyword evidence="2" id="KW-1185">Reference proteome</keyword>
<evidence type="ECO:0000313" key="1">
    <source>
        <dbReference type="EMBL" id="VUZ48036.1"/>
    </source>
</evidence>
<gene>
    <name evidence="1" type="ORF">WMSIL1_LOCUS7382</name>
</gene>
<protein>
    <submittedName>
        <fullName evidence="1">Uncharacterized protein</fullName>
    </submittedName>
</protein>
<dbReference type="EMBL" id="CABIJS010000256">
    <property type="protein sequence ID" value="VUZ48036.1"/>
    <property type="molecule type" value="Genomic_DNA"/>
</dbReference>
<organism evidence="1 2">
    <name type="scientific">Hymenolepis diminuta</name>
    <name type="common">Rat tapeworm</name>
    <dbReference type="NCBI Taxonomy" id="6216"/>
    <lineage>
        <taxon>Eukaryota</taxon>
        <taxon>Metazoa</taxon>
        <taxon>Spiralia</taxon>
        <taxon>Lophotrochozoa</taxon>
        <taxon>Platyhelminthes</taxon>
        <taxon>Cestoda</taxon>
        <taxon>Eucestoda</taxon>
        <taxon>Cyclophyllidea</taxon>
        <taxon>Hymenolepididae</taxon>
        <taxon>Hymenolepis</taxon>
    </lineage>
</organism>